<dbReference type="SUPFAM" id="SSF57414">
    <property type="entry name" value="Hairpin loop containing domain-like"/>
    <property type="match status" value="1"/>
</dbReference>
<evidence type="ECO:0000313" key="3">
    <source>
        <dbReference type="Proteomes" id="UP000594262"/>
    </source>
</evidence>
<feature type="domain" description="Apple" evidence="1">
    <location>
        <begin position="2"/>
        <end position="78"/>
    </location>
</feature>
<dbReference type="AlphaFoldDB" id="A0A7M5U5Z1"/>
<name>A0A7M5U5Z1_9CNID</name>
<dbReference type="Proteomes" id="UP000594262">
    <property type="component" value="Unplaced"/>
</dbReference>
<dbReference type="SMART" id="SM00473">
    <property type="entry name" value="PAN_AP"/>
    <property type="match status" value="2"/>
</dbReference>
<reference evidence="2" key="1">
    <citation type="submission" date="2021-01" db="UniProtKB">
        <authorList>
            <consortium name="EnsemblMetazoa"/>
        </authorList>
    </citation>
    <scope>IDENTIFICATION</scope>
</reference>
<organism evidence="2 3">
    <name type="scientific">Clytia hemisphaerica</name>
    <dbReference type="NCBI Taxonomy" id="252671"/>
    <lineage>
        <taxon>Eukaryota</taxon>
        <taxon>Metazoa</taxon>
        <taxon>Cnidaria</taxon>
        <taxon>Hydrozoa</taxon>
        <taxon>Hydroidolina</taxon>
        <taxon>Leptothecata</taxon>
        <taxon>Obeliida</taxon>
        <taxon>Clytiidae</taxon>
        <taxon>Clytia</taxon>
    </lineage>
</organism>
<keyword evidence="3" id="KW-1185">Reference proteome</keyword>
<sequence length="519" mass="60095">MVNSFHFHPYKDTKVSTGSQISKPGISVTQCFYGCLTVTRCQGVNYHPGNQHCFLVSEVDDIESQLQNDAGWIFYEKKEQIKKIDVPFTKDVNIEGEFYPNYEKLLWKIPEFSTAWSMKFKIKIKEQPAFDAKLFTFQTDARKSIFSIIILKFDDSTENIIQANLTTNDGSVVALTLKKKHFVKAISEQNWISVHFKMMKMEGSNYRLYAFVNESNSPLILVDRIDVEKPQTVKEQLRLYHDSEPNSRPKVLLKDFKFEQFETHTWMTTKMACIQDNNLDVIGNIPTINQCKELCEKYSKCVSMDYNLVSHNCYLSAVTKATVPSDYHEPCYLSPDSGTYTEIKRNDGAVTNVEKYPRLTLQTLPKWSFNFYVHIKIKQYGIALSRHANIFQFVDISNGHNNRFPSLFVKDDFTVLYSFNTRYSSFNPKYKYHFYTPSISSNQWYRFEFEHKIQQDGSYIMTTKMDGVVINQATKTGLDFESANIPGPINVKLGFADGGNDAAKFHIKEFFYAVNELDD</sequence>
<protein>
    <recommendedName>
        <fullName evidence="1">Apple domain-containing protein</fullName>
    </recommendedName>
</protein>
<dbReference type="Gene3D" id="3.50.4.10">
    <property type="entry name" value="Hepatocyte Growth Factor"/>
    <property type="match status" value="1"/>
</dbReference>
<dbReference type="InterPro" id="IPR003609">
    <property type="entry name" value="Pan_app"/>
</dbReference>
<accession>A0A7M5U5Z1</accession>
<evidence type="ECO:0000259" key="1">
    <source>
        <dbReference type="SMART" id="SM00473"/>
    </source>
</evidence>
<feature type="domain" description="Apple" evidence="1">
    <location>
        <begin position="253"/>
        <end position="345"/>
    </location>
</feature>
<proteinExistence type="predicted"/>
<dbReference type="Pfam" id="PF00024">
    <property type="entry name" value="PAN_1"/>
    <property type="match status" value="2"/>
</dbReference>
<evidence type="ECO:0000313" key="2">
    <source>
        <dbReference type="EnsemblMetazoa" id="CLYHEMP006712.1"/>
    </source>
</evidence>
<dbReference type="EnsemblMetazoa" id="CLYHEMT006712.1">
    <property type="protein sequence ID" value="CLYHEMP006712.1"/>
    <property type="gene ID" value="CLYHEMG006712"/>
</dbReference>